<feature type="chain" id="PRO_5030912846" evidence="1">
    <location>
        <begin position="27"/>
        <end position="268"/>
    </location>
</feature>
<evidence type="ECO:0000256" key="1">
    <source>
        <dbReference type="SAM" id="SignalP"/>
    </source>
</evidence>
<feature type="domain" description="Haem-binding uptake Tiki superfamily ChaN" evidence="2">
    <location>
        <begin position="32"/>
        <end position="221"/>
    </location>
</feature>
<evidence type="ECO:0000313" key="3">
    <source>
        <dbReference type="EMBL" id="MBB3993091.1"/>
    </source>
</evidence>
<dbReference type="RefSeq" id="WP_184562864.1">
    <property type="nucleotide sequence ID" value="NZ_JACIEI010000002.1"/>
</dbReference>
<evidence type="ECO:0000259" key="2">
    <source>
        <dbReference type="Pfam" id="PF04187"/>
    </source>
</evidence>
<keyword evidence="1" id="KW-0732">Signal</keyword>
<sequence>MKRLKTPLTVLSAGLMVAFFSTSVAAEIPAVARDAQIVVLGEQHDNPEHHQRQAEWVAALSPRAVVFEMLTPEQAEAANFEWTDQGDLDAAIGWADSNWPSFDMYFPIFAAAPKAVIYGAGVPRDVLSTQLQQPLADHPLAPAFGLDQPTEPDQQAAREALQAVAHCNALPIEMLPVMVDAQRLRDASLADAALRAVEQTGGPVVVITGNGHARMDWAAPALMAFAAPDVEVFALGQGEEGNDVEGEFSLTLDAPAPKRDDPCAAFAQ</sequence>
<feature type="signal peptide" evidence="1">
    <location>
        <begin position="1"/>
        <end position="26"/>
    </location>
</feature>
<dbReference type="Proteomes" id="UP000530268">
    <property type="component" value="Unassembled WGS sequence"/>
</dbReference>
<name>A0A7W6GYQ7_9RHOB</name>
<dbReference type="AlphaFoldDB" id="A0A7W6GYQ7"/>
<evidence type="ECO:0000313" key="4">
    <source>
        <dbReference type="Proteomes" id="UP000530268"/>
    </source>
</evidence>
<proteinExistence type="predicted"/>
<accession>A0A7W6GYQ7</accession>
<dbReference type="SUPFAM" id="SSF159501">
    <property type="entry name" value="EreA/ChaN-like"/>
    <property type="match status" value="1"/>
</dbReference>
<dbReference type="InterPro" id="IPR007314">
    <property type="entry name" value="Cofac_haem-bd_dom"/>
</dbReference>
<dbReference type="EMBL" id="JACIEI010000002">
    <property type="protein sequence ID" value="MBB3993091.1"/>
    <property type="molecule type" value="Genomic_DNA"/>
</dbReference>
<dbReference type="CDD" id="cd14727">
    <property type="entry name" value="ChanN-like"/>
    <property type="match status" value="1"/>
</dbReference>
<dbReference type="Gene3D" id="3.40.50.11550">
    <property type="match status" value="1"/>
</dbReference>
<keyword evidence="4" id="KW-1185">Reference proteome</keyword>
<gene>
    <name evidence="3" type="ORF">GGR95_000719</name>
</gene>
<reference evidence="3 4" key="1">
    <citation type="submission" date="2020-08" db="EMBL/GenBank/DDBJ databases">
        <title>Genomic Encyclopedia of Type Strains, Phase IV (KMG-IV): sequencing the most valuable type-strain genomes for metagenomic binning, comparative biology and taxonomic classification.</title>
        <authorList>
            <person name="Goeker M."/>
        </authorList>
    </citation>
    <scope>NUCLEOTIDE SEQUENCE [LARGE SCALE GENOMIC DNA]</scope>
    <source>
        <strain evidence="3 4">DSM 102234</strain>
    </source>
</reference>
<dbReference type="Pfam" id="PF04187">
    <property type="entry name" value="Cofac_haem_bdg"/>
    <property type="match status" value="1"/>
</dbReference>
<organism evidence="3 4">
    <name type="scientific">Sulfitobacter undariae</name>
    <dbReference type="NCBI Taxonomy" id="1563671"/>
    <lineage>
        <taxon>Bacteria</taxon>
        <taxon>Pseudomonadati</taxon>
        <taxon>Pseudomonadota</taxon>
        <taxon>Alphaproteobacteria</taxon>
        <taxon>Rhodobacterales</taxon>
        <taxon>Roseobacteraceae</taxon>
        <taxon>Sulfitobacter</taxon>
    </lineage>
</organism>
<comment type="caution">
    <text evidence="3">The sequence shown here is derived from an EMBL/GenBank/DDBJ whole genome shotgun (WGS) entry which is preliminary data.</text>
</comment>
<protein>
    <submittedName>
        <fullName evidence="3">Putative iron-regulated protein</fullName>
    </submittedName>
</protein>